<dbReference type="PRINTS" id="PR00038">
    <property type="entry name" value="HTHLUXR"/>
</dbReference>
<name>A0AAJ6BI00_9BACT</name>
<accession>A0AAJ6BI00</accession>
<dbReference type="PROSITE" id="PS50043">
    <property type="entry name" value="HTH_LUXR_2"/>
    <property type="match status" value="1"/>
</dbReference>
<dbReference type="GO" id="GO:0000160">
    <property type="term" value="P:phosphorelay signal transduction system"/>
    <property type="evidence" value="ECO:0007669"/>
    <property type="project" value="InterPro"/>
</dbReference>
<organism evidence="5 6">
    <name type="scientific">Candidatus Pseudobacter hemicellulosilyticus</name>
    <dbReference type="NCBI Taxonomy" id="3121375"/>
    <lineage>
        <taxon>Bacteria</taxon>
        <taxon>Pseudomonadati</taxon>
        <taxon>Bacteroidota</taxon>
        <taxon>Chitinophagia</taxon>
        <taxon>Chitinophagales</taxon>
        <taxon>Chitinophagaceae</taxon>
        <taxon>Pseudobacter</taxon>
    </lineage>
</organism>
<sequence length="202" mass="23462">MIRVLIVEDEIIIARFIEQQLQASFRCSTRIAVSAAEVAMAMPEMLPQLVLCDINLEEKRTGIELVAELQQSYVFEVIYITSYQSRSIIEQASATRPANYIIKPVDEAQLFAGVKLVMDRMASQPVVQQRQELLEKLTPVERRILRLISQRKTTREIAGLLHFSHYTIKNHRHRICRKLELKDENYALLRWVLEQGEKLAEE</sequence>
<protein>
    <submittedName>
        <fullName evidence="5">DNA-binding response regulator</fullName>
    </submittedName>
</protein>
<dbReference type="AlphaFoldDB" id="A0AAJ6BI00"/>
<reference evidence="5" key="1">
    <citation type="submission" date="2023-03" db="EMBL/GenBank/DDBJ databases">
        <title>Andean soil-derived lignocellulolytic bacterial consortium as a source of novel taxa and putative plastic-active enzymes.</title>
        <authorList>
            <person name="Diaz-Garcia L."/>
            <person name="Chuvochina M."/>
            <person name="Feuerriegel G."/>
            <person name="Bunk B."/>
            <person name="Sproer C."/>
            <person name="Streit W.R."/>
            <person name="Rodriguez L.M."/>
            <person name="Overmann J."/>
            <person name="Jimenez D.J."/>
        </authorList>
    </citation>
    <scope>NUCLEOTIDE SEQUENCE</scope>
    <source>
        <strain evidence="5">MAG 7</strain>
    </source>
</reference>
<dbReference type="InterPro" id="IPR039420">
    <property type="entry name" value="WalR-like"/>
</dbReference>
<dbReference type="Pfam" id="PF00196">
    <property type="entry name" value="GerE"/>
    <property type="match status" value="1"/>
</dbReference>
<dbReference type="SUPFAM" id="SSF52172">
    <property type="entry name" value="CheY-like"/>
    <property type="match status" value="1"/>
</dbReference>
<evidence type="ECO:0000256" key="1">
    <source>
        <dbReference type="ARBA" id="ARBA00023125"/>
    </source>
</evidence>
<evidence type="ECO:0000256" key="2">
    <source>
        <dbReference type="PROSITE-ProRule" id="PRU00169"/>
    </source>
</evidence>
<dbReference type="Proteomes" id="UP001220610">
    <property type="component" value="Chromosome"/>
</dbReference>
<gene>
    <name evidence="5" type="ORF">P0Y53_12325</name>
</gene>
<feature type="domain" description="Response regulatory" evidence="4">
    <location>
        <begin position="3"/>
        <end position="118"/>
    </location>
</feature>
<proteinExistence type="predicted"/>
<dbReference type="InterPro" id="IPR000792">
    <property type="entry name" value="Tscrpt_reg_LuxR_C"/>
</dbReference>
<evidence type="ECO:0000313" key="5">
    <source>
        <dbReference type="EMBL" id="WEK38285.1"/>
    </source>
</evidence>
<dbReference type="PANTHER" id="PTHR43214">
    <property type="entry name" value="TWO-COMPONENT RESPONSE REGULATOR"/>
    <property type="match status" value="1"/>
</dbReference>
<dbReference type="SMART" id="SM00421">
    <property type="entry name" value="HTH_LUXR"/>
    <property type="match status" value="1"/>
</dbReference>
<dbReference type="InterPro" id="IPR011006">
    <property type="entry name" value="CheY-like_superfamily"/>
</dbReference>
<dbReference type="SMART" id="SM00448">
    <property type="entry name" value="REC"/>
    <property type="match status" value="1"/>
</dbReference>
<evidence type="ECO:0000259" key="4">
    <source>
        <dbReference type="PROSITE" id="PS50110"/>
    </source>
</evidence>
<dbReference type="InterPro" id="IPR001789">
    <property type="entry name" value="Sig_transdc_resp-reg_receiver"/>
</dbReference>
<keyword evidence="2" id="KW-0597">Phosphoprotein</keyword>
<dbReference type="GO" id="GO:0003677">
    <property type="term" value="F:DNA binding"/>
    <property type="evidence" value="ECO:0007669"/>
    <property type="project" value="UniProtKB-KW"/>
</dbReference>
<keyword evidence="1 5" id="KW-0238">DNA-binding</keyword>
<dbReference type="InterPro" id="IPR036388">
    <property type="entry name" value="WH-like_DNA-bd_sf"/>
</dbReference>
<dbReference type="CDD" id="cd06170">
    <property type="entry name" value="LuxR_C_like"/>
    <property type="match status" value="1"/>
</dbReference>
<dbReference type="Gene3D" id="1.10.10.10">
    <property type="entry name" value="Winged helix-like DNA-binding domain superfamily/Winged helix DNA-binding domain"/>
    <property type="match status" value="1"/>
</dbReference>
<dbReference type="Gene3D" id="3.40.50.2300">
    <property type="match status" value="1"/>
</dbReference>
<feature type="modified residue" description="4-aspartylphosphate" evidence="2">
    <location>
        <position position="53"/>
    </location>
</feature>
<evidence type="ECO:0000313" key="6">
    <source>
        <dbReference type="Proteomes" id="UP001220610"/>
    </source>
</evidence>
<evidence type="ECO:0000259" key="3">
    <source>
        <dbReference type="PROSITE" id="PS50043"/>
    </source>
</evidence>
<dbReference type="EMBL" id="CP119311">
    <property type="protein sequence ID" value="WEK38285.1"/>
    <property type="molecule type" value="Genomic_DNA"/>
</dbReference>
<dbReference type="PROSITE" id="PS50110">
    <property type="entry name" value="RESPONSE_REGULATORY"/>
    <property type="match status" value="1"/>
</dbReference>
<dbReference type="GO" id="GO:0006355">
    <property type="term" value="P:regulation of DNA-templated transcription"/>
    <property type="evidence" value="ECO:0007669"/>
    <property type="project" value="InterPro"/>
</dbReference>
<feature type="domain" description="HTH luxR-type" evidence="3">
    <location>
        <begin position="130"/>
        <end position="196"/>
    </location>
</feature>
<dbReference type="Pfam" id="PF00072">
    <property type="entry name" value="Response_reg"/>
    <property type="match status" value="1"/>
</dbReference>